<feature type="compositionally biased region" description="Polar residues" evidence="1">
    <location>
        <begin position="25"/>
        <end position="43"/>
    </location>
</feature>
<feature type="transmembrane region" description="Helical" evidence="2">
    <location>
        <begin position="161"/>
        <end position="180"/>
    </location>
</feature>
<feature type="transmembrane region" description="Helical" evidence="2">
    <location>
        <begin position="574"/>
        <end position="594"/>
    </location>
</feature>
<feature type="transmembrane region" description="Helical" evidence="2">
    <location>
        <begin position="438"/>
        <end position="458"/>
    </location>
</feature>
<comment type="caution">
    <text evidence="3">The sequence shown here is derived from an EMBL/GenBank/DDBJ whole genome shotgun (WGS) entry which is preliminary data.</text>
</comment>
<dbReference type="EMBL" id="SJPI01000001">
    <property type="protein sequence ID" value="TWT54231.1"/>
    <property type="molecule type" value="Genomic_DNA"/>
</dbReference>
<keyword evidence="2" id="KW-1133">Transmembrane helix</keyword>
<feature type="transmembrane region" description="Helical" evidence="2">
    <location>
        <begin position="109"/>
        <end position="130"/>
    </location>
</feature>
<feature type="transmembrane region" description="Helical" evidence="2">
    <location>
        <begin position="415"/>
        <end position="431"/>
    </location>
</feature>
<feature type="transmembrane region" description="Helical" evidence="2">
    <location>
        <begin position="327"/>
        <end position="345"/>
    </location>
</feature>
<keyword evidence="4" id="KW-1185">Reference proteome</keyword>
<keyword evidence="2" id="KW-0472">Membrane</keyword>
<dbReference type="RefSeq" id="WP_146514308.1">
    <property type="nucleotide sequence ID" value="NZ_SJPI01000001.1"/>
</dbReference>
<organism evidence="3 4">
    <name type="scientific">Rubripirellula amarantea</name>
    <dbReference type="NCBI Taxonomy" id="2527999"/>
    <lineage>
        <taxon>Bacteria</taxon>
        <taxon>Pseudomonadati</taxon>
        <taxon>Planctomycetota</taxon>
        <taxon>Planctomycetia</taxon>
        <taxon>Pirellulales</taxon>
        <taxon>Pirellulaceae</taxon>
        <taxon>Rubripirellula</taxon>
    </lineage>
</organism>
<evidence type="ECO:0000313" key="4">
    <source>
        <dbReference type="Proteomes" id="UP000316598"/>
    </source>
</evidence>
<feature type="transmembrane region" description="Helical" evidence="2">
    <location>
        <begin position="386"/>
        <end position="403"/>
    </location>
</feature>
<dbReference type="AlphaFoldDB" id="A0A5C5WVR9"/>
<feature type="transmembrane region" description="Helical" evidence="2">
    <location>
        <begin position="357"/>
        <end position="379"/>
    </location>
</feature>
<sequence>MNGEHDGVESGSPMPGNRDLGEQASGEQASGEQASGEQASGEQALSDVPPQDGAVSPSKPRVDDSERPTLGRFLYTHNPFYLISCFLVIYGLQGWAVRGEDLWLKSASMAGGLVAYTLLMMVTCIAVVRWGKVWEDARSIFLVVLIGVTALSISYDELCMFNPGLALAMAVACGLFSIMVCESVMRGCRLRLSRWYRTALYAMLAVFFISPVAFGAALHNRLDDYANSGAIVFSFAMGAAMLFLVPTVRKGQASAGINDAPWRWPWYPLSAFGLLVVLAGIRSHAIWMSFGFRGSPVVFEPILLMPMMASCILLLAEAGLGQQREKWVRVALLSTPLLLLMGLSRQGMTNLPMQSDLHYWVGSGWTLALLVVLAIYACLTLRRVRFAEFGIPGVLLLSSATARMPGVLEPLGLEYWMLAAAAVLVSLSMVLRHRDSDWLWSLWAAMVTMAIAMAGRAYGLDREGYLASSLFAIGSMMVIGACFETSLGQCLRVVAAVGFVIAAGMASYRWERIGDVSSAVLVLLFCGAVASAYAFWIKRWGWFCVTGVQVMVFVMMVSWSGYRSGRFREVNWPISSGLACFGVGVAITTSKTAFYDRLKRWRQVERGRADGSGEAGESSFLFGL</sequence>
<gene>
    <name evidence="3" type="ORF">Pla22_18670</name>
</gene>
<feature type="transmembrane region" description="Helical" evidence="2">
    <location>
        <begin position="302"/>
        <end position="320"/>
    </location>
</feature>
<keyword evidence="2" id="KW-0812">Transmembrane</keyword>
<feature type="transmembrane region" description="Helical" evidence="2">
    <location>
        <begin position="516"/>
        <end position="535"/>
    </location>
</feature>
<feature type="transmembrane region" description="Helical" evidence="2">
    <location>
        <begin position="225"/>
        <end position="245"/>
    </location>
</feature>
<feature type="region of interest" description="Disordered" evidence="1">
    <location>
        <begin position="1"/>
        <end position="65"/>
    </location>
</feature>
<feature type="transmembrane region" description="Helical" evidence="2">
    <location>
        <begin position="266"/>
        <end position="290"/>
    </location>
</feature>
<name>A0A5C5WVR9_9BACT</name>
<accession>A0A5C5WVR9</accession>
<evidence type="ECO:0000313" key="3">
    <source>
        <dbReference type="EMBL" id="TWT54231.1"/>
    </source>
</evidence>
<dbReference type="OrthoDB" id="213779at2"/>
<reference evidence="3 4" key="1">
    <citation type="submission" date="2019-02" db="EMBL/GenBank/DDBJ databases">
        <title>Deep-cultivation of Planctomycetes and their phenomic and genomic characterization uncovers novel biology.</title>
        <authorList>
            <person name="Wiegand S."/>
            <person name="Jogler M."/>
            <person name="Boedeker C."/>
            <person name="Pinto D."/>
            <person name="Vollmers J."/>
            <person name="Rivas-Marin E."/>
            <person name="Kohn T."/>
            <person name="Peeters S.H."/>
            <person name="Heuer A."/>
            <person name="Rast P."/>
            <person name="Oberbeckmann S."/>
            <person name="Bunk B."/>
            <person name="Jeske O."/>
            <person name="Meyerdierks A."/>
            <person name="Storesund J.E."/>
            <person name="Kallscheuer N."/>
            <person name="Luecker S."/>
            <person name="Lage O.M."/>
            <person name="Pohl T."/>
            <person name="Merkel B.J."/>
            <person name="Hornburger P."/>
            <person name="Mueller R.-W."/>
            <person name="Bruemmer F."/>
            <person name="Labrenz M."/>
            <person name="Spormann A.M."/>
            <person name="Op Den Camp H."/>
            <person name="Overmann J."/>
            <person name="Amann R."/>
            <person name="Jetten M.S.M."/>
            <person name="Mascher T."/>
            <person name="Medema M.H."/>
            <person name="Devos D.P."/>
            <person name="Kaster A.-K."/>
            <person name="Ovreas L."/>
            <person name="Rohde M."/>
            <person name="Galperin M.Y."/>
            <person name="Jogler C."/>
        </authorList>
    </citation>
    <scope>NUCLEOTIDE SEQUENCE [LARGE SCALE GENOMIC DNA]</scope>
    <source>
        <strain evidence="3 4">Pla22</strain>
    </source>
</reference>
<evidence type="ECO:0000256" key="2">
    <source>
        <dbReference type="SAM" id="Phobius"/>
    </source>
</evidence>
<feature type="transmembrane region" description="Helical" evidence="2">
    <location>
        <begin position="464"/>
        <end position="483"/>
    </location>
</feature>
<feature type="transmembrane region" description="Helical" evidence="2">
    <location>
        <begin position="490"/>
        <end position="510"/>
    </location>
</feature>
<feature type="transmembrane region" description="Helical" evidence="2">
    <location>
        <begin position="200"/>
        <end position="219"/>
    </location>
</feature>
<evidence type="ECO:0000256" key="1">
    <source>
        <dbReference type="SAM" id="MobiDB-lite"/>
    </source>
</evidence>
<dbReference type="Proteomes" id="UP000316598">
    <property type="component" value="Unassembled WGS sequence"/>
</dbReference>
<feature type="transmembrane region" description="Helical" evidence="2">
    <location>
        <begin position="542"/>
        <end position="562"/>
    </location>
</feature>
<protein>
    <recommendedName>
        <fullName evidence="5">DUF2339 domain-containing protein</fullName>
    </recommendedName>
</protein>
<proteinExistence type="predicted"/>
<evidence type="ECO:0008006" key="5">
    <source>
        <dbReference type="Google" id="ProtNLM"/>
    </source>
</evidence>
<feature type="transmembrane region" description="Helical" evidence="2">
    <location>
        <begin position="80"/>
        <end position="97"/>
    </location>
</feature>
<feature type="transmembrane region" description="Helical" evidence="2">
    <location>
        <begin position="137"/>
        <end position="155"/>
    </location>
</feature>